<keyword evidence="3" id="KW-1185">Reference proteome</keyword>
<evidence type="ECO:0000313" key="3">
    <source>
        <dbReference type="Proteomes" id="UP000318571"/>
    </source>
</evidence>
<organism evidence="2 3">
    <name type="scientific">Tigriopus californicus</name>
    <name type="common">Marine copepod</name>
    <dbReference type="NCBI Taxonomy" id="6832"/>
    <lineage>
        <taxon>Eukaryota</taxon>
        <taxon>Metazoa</taxon>
        <taxon>Ecdysozoa</taxon>
        <taxon>Arthropoda</taxon>
        <taxon>Crustacea</taxon>
        <taxon>Multicrustacea</taxon>
        <taxon>Hexanauplia</taxon>
        <taxon>Copepoda</taxon>
        <taxon>Harpacticoida</taxon>
        <taxon>Harpacticidae</taxon>
        <taxon>Tigriopus</taxon>
    </lineage>
</organism>
<evidence type="ECO:0000256" key="1">
    <source>
        <dbReference type="SAM" id="MobiDB-lite"/>
    </source>
</evidence>
<dbReference type="AlphaFoldDB" id="A0A553NF73"/>
<comment type="caution">
    <text evidence="2">The sequence shown here is derived from an EMBL/GenBank/DDBJ whole genome shotgun (WGS) entry which is preliminary data.</text>
</comment>
<gene>
    <name evidence="2" type="ORF">TCAL_07712</name>
</gene>
<feature type="region of interest" description="Disordered" evidence="1">
    <location>
        <begin position="259"/>
        <end position="289"/>
    </location>
</feature>
<proteinExistence type="predicted"/>
<protein>
    <submittedName>
        <fullName evidence="2">Uncharacterized protein</fullName>
    </submittedName>
</protein>
<sequence length="359" mass="40948">MCQLLNCHPSAVHRSFRQPIHLPNYEDDRTMMSVEACRSLSSTSESNKRYFHCGQCRKLLGSLFAVQRHRPKCQSQGPCGVSAHDHTFVNEKFPDMAAAKAWVIAQELDKSFATSIVKGNYVAYHCRLRRSRKSEKLVPDPTKRRSVKGKPVYNCQAQFTLNLTKLCQCDTVDDNSECNNYHETFRLRGCLTHSHTIEPQYLRLSKVKRNTLLSLLKKGVAKSTILKQYCSLYPAEDADYKLITAIDLENLQRQLMRDKSNAGPGQEINESAQAAVEDQSSEPPSHRDDALEHLEQPESRRLQAISSLDQWKAFLEMDKPWSEKRALIEKNEDLGQCLSLSRYGNIIPHGNERTNSLHS</sequence>
<name>A0A553NF73_TIGCA</name>
<dbReference type="EMBL" id="VCGU01000458">
    <property type="protein sequence ID" value="TRY64048.1"/>
    <property type="molecule type" value="Genomic_DNA"/>
</dbReference>
<dbReference type="Proteomes" id="UP000318571">
    <property type="component" value="Chromosome 10"/>
</dbReference>
<reference evidence="2 3" key="1">
    <citation type="journal article" date="2018" name="Nat. Ecol. Evol.">
        <title>Genomic signatures of mitonuclear coevolution across populations of Tigriopus californicus.</title>
        <authorList>
            <person name="Barreto F.S."/>
            <person name="Watson E.T."/>
            <person name="Lima T.G."/>
            <person name="Willett C.S."/>
            <person name="Edmands S."/>
            <person name="Li W."/>
            <person name="Burton R.S."/>
        </authorList>
    </citation>
    <scope>NUCLEOTIDE SEQUENCE [LARGE SCALE GENOMIC DNA]</scope>
    <source>
        <strain evidence="2 3">San Diego</strain>
    </source>
</reference>
<accession>A0A553NF73</accession>
<evidence type="ECO:0000313" key="2">
    <source>
        <dbReference type="EMBL" id="TRY64048.1"/>
    </source>
</evidence>